<dbReference type="RefSeq" id="WP_209492046.1">
    <property type="nucleotide sequence ID" value="NZ_JAGGLC010000004.1"/>
</dbReference>
<dbReference type="NCBIfam" id="TIGR03647">
    <property type="entry name" value="Na_symport_sm"/>
    <property type="match status" value="1"/>
</dbReference>
<feature type="region of interest" description="Disordered" evidence="1">
    <location>
        <begin position="1"/>
        <end position="45"/>
    </location>
</feature>
<dbReference type="Pfam" id="PF13937">
    <property type="entry name" value="DUF4212"/>
    <property type="match status" value="1"/>
</dbReference>
<evidence type="ECO:0000259" key="3">
    <source>
        <dbReference type="Pfam" id="PF13937"/>
    </source>
</evidence>
<keyword evidence="2" id="KW-0472">Membrane</keyword>
<dbReference type="AlphaFoldDB" id="A0A8T4H1M1"/>
<keyword evidence="2" id="KW-1133">Transmembrane helix</keyword>
<dbReference type="Proteomes" id="UP000823736">
    <property type="component" value="Unassembled WGS sequence"/>
</dbReference>
<feature type="domain" description="Sodium symporter small subunit" evidence="3">
    <location>
        <begin position="65"/>
        <end position="145"/>
    </location>
</feature>
<feature type="transmembrane region" description="Helical" evidence="2">
    <location>
        <begin position="74"/>
        <end position="96"/>
    </location>
</feature>
<evidence type="ECO:0000313" key="4">
    <source>
        <dbReference type="EMBL" id="MBP1987684.1"/>
    </source>
</evidence>
<evidence type="ECO:0000256" key="2">
    <source>
        <dbReference type="SAM" id="Phobius"/>
    </source>
</evidence>
<keyword evidence="2" id="KW-0812">Transmembrane</keyword>
<dbReference type="OrthoDB" id="190044at2157"/>
<feature type="transmembrane region" description="Helical" evidence="2">
    <location>
        <begin position="111"/>
        <end position="131"/>
    </location>
</feature>
<gene>
    <name evidence="4" type="ORF">J2753_002185</name>
</gene>
<reference evidence="4" key="1">
    <citation type="submission" date="2021-03" db="EMBL/GenBank/DDBJ databases">
        <title>Genomic Encyclopedia of Type Strains, Phase IV (KMG-IV): sequencing the most valuable type-strain genomes for metagenomic binning, comparative biology and taxonomic classification.</title>
        <authorList>
            <person name="Goeker M."/>
        </authorList>
    </citation>
    <scope>NUCLEOTIDE SEQUENCE</scope>
    <source>
        <strain evidence="4">DSM 26232</strain>
    </source>
</reference>
<sequence>MTHNNSHEPDEEPVAADGGRPSPPSAETDGGRPSPPSAKTDGGVADREAEVDYLETEINILKPTTPFMRDHLKLVWAGFLAWTLLTWGPVTATFLAPELMTQEIPVLQFPAHYFTVAFLAPTSSLVLAFIYSRRRDKLDEKYGIDHSETVDAGSGGGAEPEGGVAADGGEDV</sequence>
<dbReference type="InterPro" id="IPR019886">
    <property type="entry name" value="Na_symporter_ssu"/>
</dbReference>
<comment type="caution">
    <text evidence="4">The sequence shown here is derived from an EMBL/GenBank/DDBJ whole genome shotgun (WGS) entry which is preliminary data.</text>
</comment>
<evidence type="ECO:0000256" key="1">
    <source>
        <dbReference type="SAM" id="MobiDB-lite"/>
    </source>
</evidence>
<proteinExistence type="predicted"/>
<feature type="region of interest" description="Disordered" evidence="1">
    <location>
        <begin position="148"/>
        <end position="172"/>
    </location>
</feature>
<keyword evidence="5" id="KW-1185">Reference proteome</keyword>
<dbReference type="EMBL" id="JAGGLC010000004">
    <property type="protein sequence ID" value="MBP1987684.1"/>
    <property type="molecule type" value="Genomic_DNA"/>
</dbReference>
<protein>
    <submittedName>
        <fullName evidence="4">Putative solute:sodium symporter small subunit</fullName>
    </submittedName>
</protein>
<evidence type="ECO:0000313" key="5">
    <source>
        <dbReference type="Proteomes" id="UP000823736"/>
    </source>
</evidence>
<accession>A0A8T4H1M1</accession>
<organism evidence="4 5">
    <name type="scientific">Halolamina salifodinae</name>
    <dbReference type="NCBI Taxonomy" id="1202767"/>
    <lineage>
        <taxon>Archaea</taxon>
        <taxon>Methanobacteriati</taxon>
        <taxon>Methanobacteriota</taxon>
        <taxon>Stenosarchaea group</taxon>
        <taxon>Halobacteria</taxon>
        <taxon>Halobacteriales</taxon>
        <taxon>Haloferacaceae</taxon>
    </lineage>
</organism>
<name>A0A8T4H1M1_9EURY</name>